<feature type="region of interest" description="Disordered" evidence="1">
    <location>
        <begin position="1"/>
        <end position="50"/>
    </location>
</feature>
<evidence type="ECO:0000313" key="2">
    <source>
        <dbReference type="EMBL" id="SDM51708.1"/>
    </source>
</evidence>
<reference evidence="2 3" key="1">
    <citation type="submission" date="2016-10" db="EMBL/GenBank/DDBJ databases">
        <authorList>
            <person name="de Groot N.N."/>
        </authorList>
    </citation>
    <scope>NUCLEOTIDE SEQUENCE [LARGE SCALE GENOMIC DNA]</scope>
    <source>
        <strain evidence="2 3">DSM 44149</strain>
    </source>
</reference>
<proteinExistence type="predicted"/>
<feature type="compositionally biased region" description="Basic and acidic residues" evidence="1">
    <location>
        <begin position="39"/>
        <end position="50"/>
    </location>
</feature>
<organism evidence="2 3">
    <name type="scientific">Allokutzneria albata</name>
    <name type="common">Kibdelosporangium albatum</name>
    <dbReference type="NCBI Taxonomy" id="211114"/>
    <lineage>
        <taxon>Bacteria</taxon>
        <taxon>Bacillati</taxon>
        <taxon>Actinomycetota</taxon>
        <taxon>Actinomycetes</taxon>
        <taxon>Pseudonocardiales</taxon>
        <taxon>Pseudonocardiaceae</taxon>
        <taxon>Allokutzneria</taxon>
    </lineage>
</organism>
<evidence type="ECO:0000313" key="3">
    <source>
        <dbReference type="Proteomes" id="UP000183376"/>
    </source>
</evidence>
<dbReference type="AlphaFoldDB" id="A0A1G9TVT3"/>
<dbReference type="STRING" id="211114.SAMN04489726_2019"/>
<name>A0A1G9TVT3_ALLAB</name>
<dbReference type="EMBL" id="LT629701">
    <property type="protein sequence ID" value="SDM51708.1"/>
    <property type="molecule type" value="Genomic_DNA"/>
</dbReference>
<accession>A0A1G9TVT3</accession>
<dbReference type="RefSeq" id="WP_169748593.1">
    <property type="nucleotide sequence ID" value="NZ_JOEF01000043.1"/>
</dbReference>
<gene>
    <name evidence="2" type="ORF">SAMN04489726_2019</name>
</gene>
<evidence type="ECO:0000256" key="1">
    <source>
        <dbReference type="SAM" id="MobiDB-lite"/>
    </source>
</evidence>
<dbReference type="Proteomes" id="UP000183376">
    <property type="component" value="Chromosome I"/>
</dbReference>
<keyword evidence="3" id="KW-1185">Reference proteome</keyword>
<protein>
    <submittedName>
        <fullName evidence="2">Uncharacterized protein</fullName>
    </submittedName>
</protein>
<sequence length="50" mass="5630">MTEPSPLESEPREPHAEDYEDPEEFADAVGVDPTPQQVDDYKEATEEPPD</sequence>